<reference evidence="1 2" key="1">
    <citation type="journal article" date="2018" name="BMC Genomics">
        <title>Comparative genome analyses reveal sequence features reflecting distinct modes of host-adaptation between dicot and monocot powdery mildew.</title>
        <authorList>
            <person name="Wu Y."/>
            <person name="Ma X."/>
            <person name="Pan Z."/>
            <person name="Kale S.D."/>
            <person name="Song Y."/>
            <person name="King H."/>
            <person name="Zhang Q."/>
            <person name="Presley C."/>
            <person name="Deng X."/>
            <person name="Wei C.I."/>
            <person name="Xiao S."/>
        </authorList>
    </citation>
    <scope>NUCLEOTIDE SEQUENCE [LARGE SCALE GENOMIC DNA]</scope>
    <source>
        <strain evidence="1">UMSG1</strain>
    </source>
</reference>
<evidence type="ECO:0000313" key="2">
    <source>
        <dbReference type="Proteomes" id="UP000285326"/>
    </source>
</evidence>
<accession>A0A420IBQ0</accession>
<dbReference type="Proteomes" id="UP000285326">
    <property type="component" value="Unassembled WGS sequence"/>
</dbReference>
<proteinExistence type="predicted"/>
<comment type="caution">
    <text evidence="1">The sequence shown here is derived from an EMBL/GenBank/DDBJ whole genome shotgun (WGS) entry which is preliminary data.</text>
</comment>
<dbReference type="AlphaFoldDB" id="A0A420IBQ0"/>
<sequence length="122" mass="13885">MATRQTATITEVKIFKAEFQSRFPGRVAITQRASPFLYAQSLKQEPNENLNAYIYRARELWSPAGGRRTTQMEPMYDMRCQVVVHGFVSRLYEDVVKFKAIENGAMGVTYLEEAISKVNAAV</sequence>
<dbReference type="EMBL" id="MCBS01024984">
    <property type="protein sequence ID" value="RKF71937.1"/>
    <property type="molecule type" value="Genomic_DNA"/>
</dbReference>
<evidence type="ECO:0000313" key="1">
    <source>
        <dbReference type="EMBL" id="RKF71937.1"/>
    </source>
</evidence>
<name>A0A420IBQ0_9PEZI</name>
<gene>
    <name evidence="1" type="ORF">GcM1_249043</name>
</gene>
<protein>
    <submittedName>
        <fullName evidence="1">Uncharacterized protein</fullName>
    </submittedName>
</protein>
<organism evidence="1 2">
    <name type="scientific">Golovinomyces cichoracearum</name>
    <dbReference type="NCBI Taxonomy" id="62708"/>
    <lineage>
        <taxon>Eukaryota</taxon>
        <taxon>Fungi</taxon>
        <taxon>Dikarya</taxon>
        <taxon>Ascomycota</taxon>
        <taxon>Pezizomycotina</taxon>
        <taxon>Leotiomycetes</taxon>
        <taxon>Erysiphales</taxon>
        <taxon>Erysiphaceae</taxon>
        <taxon>Golovinomyces</taxon>
    </lineage>
</organism>